<protein>
    <submittedName>
        <fullName evidence="1">Uncharacterized protein</fullName>
    </submittedName>
</protein>
<evidence type="ECO:0000313" key="1">
    <source>
        <dbReference type="EMBL" id="NYD68940.1"/>
    </source>
</evidence>
<sequence>MIENGMPTDGARAARLLLDAVVSQSGDATTDENTRAMTTALGELIGGASAPDAGDVVGASVVCLSWLAGHLALATRRSPEEVVADLREFIDASTAREGVTGVDRVEE</sequence>
<organism evidence="1 2">
    <name type="scientific">Herbiconiux flava</name>
    <dbReference type="NCBI Taxonomy" id="881268"/>
    <lineage>
        <taxon>Bacteria</taxon>
        <taxon>Bacillati</taxon>
        <taxon>Actinomycetota</taxon>
        <taxon>Actinomycetes</taxon>
        <taxon>Micrococcales</taxon>
        <taxon>Microbacteriaceae</taxon>
        <taxon>Herbiconiux</taxon>
    </lineage>
</organism>
<name>A0A852SI69_9MICO</name>
<gene>
    <name evidence="1" type="ORF">BJ984_000098</name>
</gene>
<dbReference type="Proteomes" id="UP000549913">
    <property type="component" value="Unassembled WGS sequence"/>
</dbReference>
<reference evidence="1 2" key="1">
    <citation type="submission" date="2020-07" db="EMBL/GenBank/DDBJ databases">
        <title>Sequencing the genomes of 1000 actinobacteria strains.</title>
        <authorList>
            <person name="Klenk H.-P."/>
        </authorList>
    </citation>
    <scope>NUCLEOTIDE SEQUENCE [LARGE SCALE GENOMIC DNA]</scope>
    <source>
        <strain evidence="1 2">DSM 26474</strain>
    </source>
</reference>
<dbReference type="AlphaFoldDB" id="A0A852SI69"/>
<proteinExistence type="predicted"/>
<comment type="caution">
    <text evidence="1">The sequence shown here is derived from an EMBL/GenBank/DDBJ whole genome shotgun (WGS) entry which is preliminary data.</text>
</comment>
<dbReference type="EMBL" id="JACCBM010000001">
    <property type="protein sequence ID" value="NYD68940.1"/>
    <property type="molecule type" value="Genomic_DNA"/>
</dbReference>
<dbReference type="RefSeq" id="WP_179546371.1">
    <property type="nucleotide sequence ID" value="NZ_BSEW01000001.1"/>
</dbReference>
<accession>A0A852SI69</accession>
<keyword evidence="2" id="KW-1185">Reference proteome</keyword>
<evidence type="ECO:0000313" key="2">
    <source>
        <dbReference type="Proteomes" id="UP000549913"/>
    </source>
</evidence>